<dbReference type="InterPro" id="IPR025714">
    <property type="entry name" value="Methyltranfer_dom"/>
</dbReference>
<dbReference type="PANTHER" id="PTHR12496:SF0">
    <property type="entry name" value="METHYLTRANSFERASE DOMAIN-CONTAINING PROTEIN"/>
    <property type="match status" value="1"/>
</dbReference>
<name>A0A182FI22_ANOAL</name>
<accession>A0A182FI22</accession>
<dbReference type="OrthoDB" id="10258156at2759"/>
<dbReference type="AlphaFoldDB" id="A0A182FI22"/>
<dbReference type="STRING" id="7167.A0A182FI22"/>
<evidence type="ECO:0000313" key="2">
    <source>
        <dbReference type="EnsemblMetazoa" id="AALB006166-PA"/>
    </source>
</evidence>
<organism evidence="2 3">
    <name type="scientific">Anopheles albimanus</name>
    <name type="common">New world malaria mosquito</name>
    <dbReference type="NCBI Taxonomy" id="7167"/>
    <lineage>
        <taxon>Eukaryota</taxon>
        <taxon>Metazoa</taxon>
        <taxon>Ecdysozoa</taxon>
        <taxon>Arthropoda</taxon>
        <taxon>Hexapoda</taxon>
        <taxon>Insecta</taxon>
        <taxon>Pterygota</taxon>
        <taxon>Neoptera</taxon>
        <taxon>Endopterygota</taxon>
        <taxon>Diptera</taxon>
        <taxon>Nematocera</taxon>
        <taxon>Culicoidea</taxon>
        <taxon>Culicidae</taxon>
        <taxon>Anophelinae</taxon>
        <taxon>Anopheles</taxon>
    </lineage>
</organism>
<reference evidence="2" key="2">
    <citation type="submission" date="2022-08" db="UniProtKB">
        <authorList>
            <consortium name="EnsemblMetazoa"/>
        </authorList>
    </citation>
    <scope>IDENTIFICATION</scope>
    <source>
        <strain evidence="2">STECLA/ALBI9_A</strain>
    </source>
</reference>
<dbReference type="InterPro" id="IPR029063">
    <property type="entry name" value="SAM-dependent_MTases_sf"/>
</dbReference>
<dbReference type="SUPFAM" id="SSF53335">
    <property type="entry name" value="S-adenosyl-L-methionine-dependent methyltransferases"/>
    <property type="match status" value="1"/>
</dbReference>
<dbReference type="InterPro" id="IPR052220">
    <property type="entry name" value="METTL25"/>
</dbReference>
<dbReference type="VEuPathDB" id="VectorBase:AALB20_028669"/>
<keyword evidence="3" id="KW-1185">Reference proteome</keyword>
<reference evidence="2 3" key="1">
    <citation type="journal article" date="2017" name="G3 (Bethesda)">
        <title>The Physical Genome Mapping of Anopheles albimanus Corrected Scaffold Misassemblies and Identified Interarm Rearrangements in Genus Anopheles.</title>
        <authorList>
            <person name="Artemov G.N."/>
            <person name="Peery A.N."/>
            <person name="Jiang X."/>
            <person name="Tu Z."/>
            <person name="Stegniy V.N."/>
            <person name="Sharakhova M.V."/>
            <person name="Sharakhov I.V."/>
        </authorList>
    </citation>
    <scope>NUCLEOTIDE SEQUENCE [LARGE SCALE GENOMIC DNA]</scope>
    <source>
        <strain evidence="2 3">ALBI9_A</strain>
    </source>
</reference>
<dbReference type="Pfam" id="PF13679">
    <property type="entry name" value="Methyltransf_32"/>
    <property type="match status" value="1"/>
</dbReference>
<dbReference type="GeneID" id="118467176"/>
<dbReference type="VEuPathDB" id="VectorBase:AALB006166"/>
<sequence>MENQFLGDPFDYRAYFVRATQFLQKYRWIFCFNNTQFIRKGALDALPKDWINDLHSAAPEEFRDLPLGYISSSWSSSFREFLLDRNQLLVEFERHEGAGAPRNVPKGIGIKKAYEIDCFESFIGLRSLHRSSVFIEYGSGLGYLSQHLHERHGQKVLGVEGNPQRVETSLGRQSELYPSSKEAVRYVDHLITEESIAYLQEAVAKHFPDDPAPTTAIVGLHACADLSVTALRHFLHCPSVQELIIAPCCYHKMKMQPDGQTFVNVPLSEELAAAMDLVKGDFICRPFLRLASQQTAARWKTMTVEDHQHHGRVMFRRGLVDAILNEGESVKVAKTKRIPTETTKDGLLEQFILQKDSNGPLEVAEWTDAHRHKLEILLSRYPDGDRLSEYIECLQTCLQSICESLIILDRMCYLESMCTRNGLRLRRKLVRLRNEGLTPRCFIFYAAKLSTAGDEIKAS</sequence>
<proteinExistence type="predicted"/>
<dbReference type="Proteomes" id="UP000069272">
    <property type="component" value="Chromosome 3L"/>
</dbReference>
<dbReference type="EnsemblMetazoa" id="AALB006166-RA">
    <property type="protein sequence ID" value="AALB006166-PA"/>
    <property type="gene ID" value="AALB006166"/>
</dbReference>
<evidence type="ECO:0000313" key="3">
    <source>
        <dbReference type="Proteomes" id="UP000069272"/>
    </source>
</evidence>
<dbReference type="KEGG" id="aali:118467176"/>
<dbReference type="RefSeq" id="XP_035793252.1">
    <property type="nucleotide sequence ID" value="XM_035937359.1"/>
</dbReference>
<evidence type="ECO:0000259" key="1">
    <source>
        <dbReference type="Pfam" id="PF13679"/>
    </source>
</evidence>
<dbReference type="PANTHER" id="PTHR12496">
    <property type="entry name" value="CGI-41 METHYLTRANSFERASE"/>
    <property type="match status" value="1"/>
</dbReference>
<feature type="domain" description="Methyltransferase" evidence="1">
    <location>
        <begin position="112"/>
        <end position="255"/>
    </location>
</feature>
<protein>
    <submittedName>
        <fullName evidence="2">Methyltranfer_dom domain-containing protein</fullName>
    </submittedName>
</protein>